<sequence>MQTELAAFSKETAAMASVERNRRTERPDSGGRDSFPGLKSRSACILLFLEDGSGFRGSLKSPAASDGSPVTRGLPVPLSDWCRTEAAT</sequence>
<dbReference type="Proteomes" id="UP001221898">
    <property type="component" value="Unassembled WGS sequence"/>
</dbReference>
<organism evidence="2 3">
    <name type="scientific">Aldrovandia affinis</name>
    <dbReference type="NCBI Taxonomy" id="143900"/>
    <lineage>
        <taxon>Eukaryota</taxon>
        <taxon>Metazoa</taxon>
        <taxon>Chordata</taxon>
        <taxon>Craniata</taxon>
        <taxon>Vertebrata</taxon>
        <taxon>Euteleostomi</taxon>
        <taxon>Actinopterygii</taxon>
        <taxon>Neopterygii</taxon>
        <taxon>Teleostei</taxon>
        <taxon>Notacanthiformes</taxon>
        <taxon>Halosauridae</taxon>
        <taxon>Aldrovandia</taxon>
    </lineage>
</organism>
<gene>
    <name evidence="2" type="ORF">AAFF_G00049600</name>
</gene>
<evidence type="ECO:0000256" key="1">
    <source>
        <dbReference type="SAM" id="MobiDB-lite"/>
    </source>
</evidence>
<evidence type="ECO:0000313" key="3">
    <source>
        <dbReference type="Proteomes" id="UP001221898"/>
    </source>
</evidence>
<name>A0AAD7WEZ7_9TELE</name>
<dbReference type="AlphaFoldDB" id="A0AAD7WEZ7"/>
<proteinExistence type="predicted"/>
<feature type="compositionally biased region" description="Basic and acidic residues" evidence="1">
    <location>
        <begin position="19"/>
        <end position="31"/>
    </location>
</feature>
<keyword evidence="3" id="KW-1185">Reference proteome</keyword>
<accession>A0AAD7WEZ7</accession>
<feature type="region of interest" description="Disordered" evidence="1">
    <location>
        <begin position="1"/>
        <end position="38"/>
    </location>
</feature>
<comment type="caution">
    <text evidence="2">The sequence shown here is derived from an EMBL/GenBank/DDBJ whole genome shotgun (WGS) entry which is preliminary data.</text>
</comment>
<evidence type="ECO:0000313" key="2">
    <source>
        <dbReference type="EMBL" id="KAJ8394155.1"/>
    </source>
</evidence>
<dbReference type="EMBL" id="JAINUG010000129">
    <property type="protein sequence ID" value="KAJ8394155.1"/>
    <property type="molecule type" value="Genomic_DNA"/>
</dbReference>
<protein>
    <submittedName>
        <fullName evidence="2">Uncharacterized protein</fullName>
    </submittedName>
</protein>
<reference evidence="2" key="1">
    <citation type="journal article" date="2023" name="Science">
        <title>Genome structures resolve the early diversification of teleost fishes.</title>
        <authorList>
            <person name="Parey E."/>
            <person name="Louis A."/>
            <person name="Montfort J."/>
            <person name="Bouchez O."/>
            <person name="Roques C."/>
            <person name="Iampietro C."/>
            <person name="Lluch J."/>
            <person name="Castinel A."/>
            <person name="Donnadieu C."/>
            <person name="Desvignes T."/>
            <person name="Floi Bucao C."/>
            <person name="Jouanno E."/>
            <person name="Wen M."/>
            <person name="Mejri S."/>
            <person name="Dirks R."/>
            <person name="Jansen H."/>
            <person name="Henkel C."/>
            <person name="Chen W.J."/>
            <person name="Zahm M."/>
            <person name="Cabau C."/>
            <person name="Klopp C."/>
            <person name="Thompson A.W."/>
            <person name="Robinson-Rechavi M."/>
            <person name="Braasch I."/>
            <person name="Lecointre G."/>
            <person name="Bobe J."/>
            <person name="Postlethwait J.H."/>
            <person name="Berthelot C."/>
            <person name="Roest Crollius H."/>
            <person name="Guiguen Y."/>
        </authorList>
    </citation>
    <scope>NUCLEOTIDE SEQUENCE</scope>
    <source>
        <strain evidence="2">NC1722</strain>
    </source>
</reference>